<sequence>MNMNWTLEKFLERLLKRKTSLNLASVSNGSRRWWMLPSRDGKHFYTYHSFVNVDSASASGCILPYFIDSFKGEKCLRAER</sequence>
<organism evidence="1 2">
    <name type="scientific">Caerostris darwini</name>
    <dbReference type="NCBI Taxonomy" id="1538125"/>
    <lineage>
        <taxon>Eukaryota</taxon>
        <taxon>Metazoa</taxon>
        <taxon>Ecdysozoa</taxon>
        <taxon>Arthropoda</taxon>
        <taxon>Chelicerata</taxon>
        <taxon>Arachnida</taxon>
        <taxon>Araneae</taxon>
        <taxon>Araneomorphae</taxon>
        <taxon>Entelegynae</taxon>
        <taxon>Araneoidea</taxon>
        <taxon>Araneidae</taxon>
        <taxon>Caerostris</taxon>
    </lineage>
</organism>
<reference evidence="1 2" key="1">
    <citation type="submission" date="2021-06" db="EMBL/GenBank/DDBJ databases">
        <title>Caerostris darwini draft genome.</title>
        <authorList>
            <person name="Kono N."/>
            <person name="Arakawa K."/>
        </authorList>
    </citation>
    <scope>NUCLEOTIDE SEQUENCE [LARGE SCALE GENOMIC DNA]</scope>
</reference>
<dbReference type="Proteomes" id="UP001054837">
    <property type="component" value="Unassembled WGS sequence"/>
</dbReference>
<comment type="caution">
    <text evidence="1">The sequence shown here is derived from an EMBL/GenBank/DDBJ whole genome shotgun (WGS) entry which is preliminary data.</text>
</comment>
<protein>
    <submittedName>
        <fullName evidence="1">Uncharacterized protein</fullName>
    </submittedName>
</protein>
<keyword evidence="2" id="KW-1185">Reference proteome</keyword>
<accession>A0AAV4NCF9</accession>
<evidence type="ECO:0000313" key="2">
    <source>
        <dbReference type="Proteomes" id="UP001054837"/>
    </source>
</evidence>
<dbReference type="EMBL" id="BPLQ01001524">
    <property type="protein sequence ID" value="GIX82509.1"/>
    <property type="molecule type" value="Genomic_DNA"/>
</dbReference>
<proteinExistence type="predicted"/>
<name>A0AAV4NCF9_9ARAC</name>
<evidence type="ECO:0000313" key="1">
    <source>
        <dbReference type="EMBL" id="GIX82509.1"/>
    </source>
</evidence>
<feature type="non-terminal residue" evidence="1">
    <location>
        <position position="80"/>
    </location>
</feature>
<gene>
    <name evidence="1" type="ORF">CDAR_222001</name>
</gene>
<dbReference type="AlphaFoldDB" id="A0AAV4NCF9"/>